<dbReference type="InterPro" id="IPR003439">
    <property type="entry name" value="ABC_transporter-like_ATP-bd"/>
</dbReference>
<feature type="transmembrane region" description="Helical" evidence="8">
    <location>
        <begin position="230"/>
        <end position="252"/>
    </location>
</feature>
<dbReference type="Pfam" id="PF00664">
    <property type="entry name" value="ABC_membrane"/>
    <property type="match status" value="2"/>
</dbReference>
<keyword evidence="2 8" id="KW-0812">Transmembrane</keyword>
<dbReference type="GO" id="GO:0005743">
    <property type="term" value="C:mitochondrial inner membrane"/>
    <property type="evidence" value="ECO:0007669"/>
    <property type="project" value="TreeGrafter"/>
</dbReference>
<keyword evidence="5 8" id="KW-1133">Transmembrane helix</keyword>
<dbReference type="GO" id="GO:0016887">
    <property type="term" value="F:ATP hydrolysis activity"/>
    <property type="evidence" value="ECO:0007669"/>
    <property type="project" value="InterPro"/>
</dbReference>
<feature type="compositionally biased region" description="Low complexity" evidence="7">
    <location>
        <begin position="10"/>
        <end position="21"/>
    </location>
</feature>
<dbReference type="PROSITE" id="PS50893">
    <property type="entry name" value="ABC_TRANSPORTER_2"/>
    <property type="match status" value="1"/>
</dbReference>
<evidence type="ECO:0000256" key="2">
    <source>
        <dbReference type="ARBA" id="ARBA00022692"/>
    </source>
</evidence>
<reference evidence="11" key="1">
    <citation type="submission" date="2020-06" db="EMBL/GenBank/DDBJ databases">
        <authorList>
            <consortium name="Plant Systems Biology data submission"/>
        </authorList>
    </citation>
    <scope>NUCLEOTIDE SEQUENCE</scope>
    <source>
        <strain evidence="11">D6</strain>
    </source>
</reference>
<keyword evidence="6 8" id="KW-0472">Membrane</keyword>
<feature type="compositionally biased region" description="Low complexity" evidence="7">
    <location>
        <begin position="141"/>
        <end position="181"/>
    </location>
</feature>
<protein>
    <submittedName>
        <fullName evidence="11">Cyclolysin secretion/processing ATP-binding protein CyaB</fullName>
    </submittedName>
</protein>
<dbReference type="PANTHER" id="PTHR43394:SF1">
    <property type="entry name" value="ATP-BINDING CASSETTE SUB-FAMILY B MEMBER 10, MITOCHONDRIAL"/>
    <property type="match status" value="1"/>
</dbReference>
<sequence>MSPTTSNAKSSSSSSSQGSSHDSNDDDDTHRLRDWLWDELRPEWPTLMIGCLAMMVSSASNTLLPKFMGRLLDQNKTSHAQSQSQPSYWSLCLVVLGGGTASFLRTCLLNRAEESVAARIRSKVFAALLTKKTVEWFQQGTSTSTTKEAQQQQQSAPPTSPTSSSDSSSHSSNNSNSNSMTMTPGVVGTILNDDVTFVAHTLTATTANLLRSTISCVLSTFQMLRLNPHLFSVSVATVPLIGAAAMTLRKFLKRLSQHKSKLAQEAAAFSEERIAQIALVQMSRRQEYEIAIYTRLQMDILEMARTEALANGAFMGFTFSATSSALFLVVHLGGRAVAQHKMTSGQLTSFATYSFLLGLAASGIVKSLGEVYQTTVGPAVRVHDLLLGHHNDTDDNDDNEDHTTTPVKDVDVTAVEAISLRNVTFSYTSRPDVTVLRNVSMELKRGSVVALVGKNGSGKTTVASLLAGLLHTPELGNITLLPDGTNFFDAASRNANNNNNNNKLVQMVPQGAPLLNVSIRDNILYSNPQATEQQLERALTAANCHGFLKTLPGGLDYKVGVQGCQLSGGQRQRVALARALIGDPMLLILDEAGSALDHEGETALTDAVMACNNKTTEKALLLITHRAQSLQVADVVVVLRDGQVVETGSLAELQKKPTSALCSLMPDLLKL</sequence>
<gene>
    <name evidence="11" type="ORF">SEMRO_612_G175400.1</name>
</gene>
<evidence type="ECO:0000256" key="5">
    <source>
        <dbReference type="ARBA" id="ARBA00022989"/>
    </source>
</evidence>
<dbReference type="GO" id="GO:0090374">
    <property type="term" value="P:oligopeptide export from mitochondrion"/>
    <property type="evidence" value="ECO:0007669"/>
    <property type="project" value="TreeGrafter"/>
</dbReference>
<evidence type="ECO:0000256" key="7">
    <source>
        <dbReference type="SAM" id="MobiDB-lite"/>
    </source>
</evidence>
<feature type="region of interest" description="Disordered" evidence="7">
    <location>
        <begin position="140"/>
        <end position="181"/>
    </location>
</feature>
<dbReference type="InterPro" id="IPR039421">
    <property type="entry name" value="Type_1_exporter"/>
</dbReference>
<dbReference type="Gene3D" id="3.40.50.300">
    <property type="entry name" value="P-loop containing nucleotide triphosphate hydrolases"/>
    <property type="match status" value="1"/>
</dbReference>
<dbReference type="InterPro" id="IPR017871">
    <property type="entry name" value="ABC_transporter-like_CS"/>
</dbReference>
<dbReference type="PROSITE" id="PS50929">
    <property type="entry name" value="ABC_TM1F"/>
    <property type="match status" value="1"/>
</dbReference>
<dbReference type="InterPro" id="IPR003593">
    <property type="entry name" value="AAA+_ATPase"/>
</dbReference>
<dbReference type="PROSITE" id="PS00211">
    <property type="entry name" value="ABC_TRANSPORTER_1"/>
    <property type="match status" value="1"/>
</dbReference>
<feature type="region of interest" description="Disordered" evidence="7">
    <location>
        <begin position="1"/>
        <end position="28"/>
    </location>
</feature>
<dbReference type="SMART" id="SM00382">
    <property type="entry name" value="AAA"/>
    <property type="match status" value="1"/>
</dbReference>
<dbReference type="InterPro" id="IPR036640">
    <property type="entry name" value="ABC1_TM_sf"/>
</dbReference>
<dbReference type="Gene3D" id="1.20.1560.10">
    <property type="entry name" value="ABC transporter type 1, transmembrane domain"/>
    <property type="match status" value="1"/>
</dbReference>
<dbReference type="Proteomes" id="UP001153069">
    <property type="component" value="Unassembled WGS sequence"/>
</dbReference>
<keyword evidence="4 11" id="KW-0067">ATP-binding</keyword>
<keyword evidence="12" id="KW-1185">Reference proteome</keyword>
<feature type="transmembrane region" description="Helical" evidence="8">
    <location>
        <begin position="308"/>
        <end position="330"/>
    </location>
</feature>
<name>A0A9N8HIR6_9STRA</name>
<evidence type="ECO:0000256" key="3">
    <source>
        <dbReference type="ARBA" id="ARBA00022741"/>
    </source>
</evidence>
<proteinExistence type="predicted"/>
<evidence type="ECO:0000259" key="10">
    <source>
        <dbReference type="PROSITE" id="PS50929"/>
    </source>
</evidence>
<evidence type="ECO:0000313" key="11">
    <source>
        <dbReference type="EMBL" id="CAB9513775.1"/>
    </source>
</evidence>
<evidence type="ECO:0000259" key="9">
    <source>
        <dbReference type="PROSITE" id="PS50893"/>
    </source>
</evidence>
<evidence type="ECO:0000256" key="6">
    <source>
        <dbReference type="ARBA" id="ARBA00023136"/>
    </source>
</evidence>
<comment type="caution">
    <text evidence="11">The sequence shown here is derived from an EMBL/GenBank/DDBJ whole genome shotgun (WGS) entry which is preliminary data.</text>
</comment>
<dbReference type="SUPFAM" id="SSF52540">
    <property type="entry name" value="P-loop containing nucleoside triphosphate hydrolases"/>
    <property type="match status" value="1"/>
</dbReference>
<keyword evidence="3" id="KW-0547">Nucleotide-binding</keyword>
<feature type="domain" description="ABC transporter" evidence="9">
    <location>
        <begin position="418"/>
        <end position="666"/>
    </location>
</feature>
<evidence type="ECO:0000313" key="12">
    <source>
        <dbReference type="Proteomes" id="UP001153069"/>
    </source>
</evidence>
<dbReference type="InterPro" id="IPR011527">
    <property type="entry name" value="ABC1_TM_dom"/>
</dbReference>
<dbReference type="EMBL" id="CAICTM010000611">
    <property type="protein sequence ID" value="CAB9513775.1"/>
    <property type="molecule type" value="Genomic_DNA"/>
</dbReference>
<dbReference type="InterPro" id="IPR027417">
    <property type="entry name" value="P-loop_NTPase"/>
</dbReference>
<organism evidence="11 12">
    <name type="scientific">Seminavis robusta</name>
    <dbReference type="NCBI Taxonomy" id="568900"/>
    <lineage>
        <taxon>Eukaryota</taxon>
        <taxon>Sar</taxon>
        <taxon>Stramenopiles</taxon>
        <taxon>Ochrophyta</taxon>
        <taxon>Bacillariophyta</taxon>
        <taxon>Bacillariophyceae</taxon>
        <taxon>Bacillariophycidae</taxon>
        <taxon>Naviculales</taxon>
        <taxon>Naviculaceae</taxon>
        <taxon>Seminavis</taxon>
    </lineage>
</organism>
<feature type="region of interest" description="Disordered" evidence="7">
    <location>
        <begin position="388"/>
        <end position="407"/>
    </location>
</feature>
<dbReference type="OrthoDB" id="6500128at2759"/>
<evidence type="ECO:0000256" key="4">
    <source>
        <dbReference type="ARBA" id="ARBA00022840"/>
    </source>
</evidence>
<feature type="domain" description="ABC transmembrane type-1" evidence="10">
    <location>
        <begin position="49"/>
        <end position="373"/>
    </location>
</feature>
<dbReference type="PANTHER" id="PTHR43394">
    <property type="entry name" value="ATP-DEPENDENT PERMEASE MDL1, MITOCHONDRIAL"/>
    <property type="match status" value="1"/>
</dbReference>
<dbReference type="SUPFAM" id="SSF90123">
    <property type="entry name" value="ABC transporter transmembrane region"/>
    <property type="match status" value="1"/>
</dbReference>
<dbReference type="GO" id="GO:0015421">
    <property type="term" value="F:ABC-type oligopeptide transporter activity"/>
    <property type="evidence" value="ECO:0007669"/>
    <property type="project" value="TreeGrafter"/>
</dbReference>
<evidence type="ECO:0000256" key="8">
    <source>
        <dbReference type="SAM" id="Phobius"/>
    </source>
</evidence>
<dbReference type="GO" id="GO:0005524">
    <property type="term" value="F:ATP binding"/>
    <property type="evidence" value="ECO:0007669"/>
    <property type="project" value="UniProtKB-KW"/>
</dbReference>
<comment type="subcellular location">
    <subcellularLocation>
        <location evidence="1">Membrane</location>
        <topology evidence="1">Multi-pass membrane protein</topology>
    </subcellularLocation>
</comment>
<dbReference type="Pfam" id="PF00005">
    <property type="entry name" value="ABC_tran"/>
    <property type="match status" value="1"/>
</dbReference>
<dbReference type="AlphaFoldDB" id="A0A9N8HIR6"/>
<accession>A0A9N8HIR6</accession>
<evidence type="ECO:0000256" key="1">
    <source>
        <dbReference type="ARBA" id="ARBA00004141"/>
    </source>
</evidence>